<evidence type="ECO:0000313" key="3">
    <source>
        <dbReference type="Proteomes" id="UP000460221"/>
    </source>
</evidence>
<feature type="region of interest" description="Disordered" evidence="1">
    <location>
        <begin position="76"/>
        <end position="111"/>
    </location>
</feature>
<comment type="caution">
    <text evidence="2">The sequence shown here is derived from an EMBL/GenBank/DDBJ whole genome shotgun (WGS) entry which is preliminary data.</text>
</comment>
<proteinExistence type="predicted"/>
<dbReference type="Proteomes" id="UP000460221">
    <property type="component" value="Unassembled WGS sequence"/>
</dbReference>
<evidence type="ECO:0008006" key="4">
    <source>
        <dbReference type="Google" id="ProtNLM"/>
    </source>
</evidence>
<dbReference type="EMBL" id="WLYK01000012">
    <property type="protein sequence ID" value="MTD16964.1"/>
    <property type="molecule type" value="Genomic_DNA"/>
</dbReference>
<dbReference type="RefSeq" id="WP_154770965.1">
    <property type="nucleotide sequence ID" value="NZ_WLYK01000012.1"/>
</dbReference>
<sequence length="111" mass="11706">MTATSETAPAARRAEDALRALSTLDPAELSGRTVIDGIAAGHQAISYMQAVMQGWMARLAEPGVIPTAEGLLKHSAKHTKGTGADEGSAADQDAPVRHAARGFSPCWQRRR</sequence>
<evidence type="ECO:0000313" key="2">
    <source>
        <dbReference type="EMBL" id="MTD16964.1"/>
    </source>
</evidence>
<evidence type="ECO:0000256" key="1">
    <source>
        <dbReference type="SAM" id="MobiDB-lite"/>
    </source>
</evidence>
<name>A0A7K1FVY0_9ACTN</name>
<accession>A0A7K1FVY0</accession>
<reference evidence="2 3" key="1">
    <citation type="submission" date="2019-11" db="EMBL/GenBank/DDBJ databases">
        <authorList>
            <person name="Jiang L.-Q."/>
        </authorList>
    </citation>
    <scope>NUCLEOTIDE SEQUENCE [LARGE SCALE GENOMIC DNA]</scope>
    <source>
        <strain evidence="2 3">YIM 132087</strain>
    </source>
</reference>
<gene>
    <name evidence="2" type="ORF">GIS00_23800</name>
</gene>
<dbReference type="AlphaFoldDB" id="A0A7K1FVY0"/>
<protein>
    <recommendedName>
        <fullName evidence="4">DUF222 domain-containing protein</fullName>
    </recommendedName>
</protein>
<organism evidence="2 3">
    <name type="scientific">Nakamurella alba</name>
    <dbReference type="NCBI Taxonomy" id="2665158"/>
    <lineage>
        <taxon>Bacteria</taxon>
        <taxon>Bacillati</taxon>
        <taxon>Actinomycetota</taxon>
        <taxon>Actinomycetes</taxon>
        <taxon>Nakamurellales</taxon>
        <taxon>Nakamurellaceae</taxon>
        <taxon>Nakamurella</taxon>
    </lineage>
</organism>
<keyword evidence="3" id="KW-1185">Reference proteome</keyword>